<dbReference type="EMBL" id="LAZR01003306">
    <property type="protein sequence ID" value="KKN19731.1"/>
    <property type="molecule type" value="Genomic_DNA"/>
</dbReference>
<gene>
    <name evidence="1" type="ORF">LCGC14_0942730</name>
</gene>
<sequence length="371" mass="43216">MPIGMVIMKWDDRAGTEILSKYPEEVVLTEKTLMQVYSTHEYSGESGMISLMIGSLNIASYYTGPEKNFYILLLLNLEDDPDSYEEGLIDISRIILQNVKDDEFIKLIPTLFRRLSMYPTLNTEQRLALTYQDEIKRMIIHRLRDEGVVSKSELMIWLKDRYKQGFVDVDGVLMELIKREIVKESSVKGMPSELIFLIKDVALMRVPPVKFLSNPSDRGLPTQFIDNYRTDVKSYFQNYRPTEGDNLRVLDILSNPQVYETLRLLRTAIVSRNDLEKLRKKGVEDLDDVLKMLWDTQIAQVYRDDRGNEYYALLSDFYLDLIFPKYLLNVIKTVYNQKSKADQVLIEYLSVLENSYTNLKSQAKTEAKSKL</sequence>
<organism evidence="1">
    <name type="scientific">marine sediment metagenome</name>
    <dbReference type="NCBI Taxonomy" id="412755"/>
    <lineage>
        <taxon>unclassified sequences</taxon>
        <taxon>metagenomes</taxon>
        <taxon>ecological metagenomes</taxon>
    </lineage>
</organism>
<reference evidence="1" key="1">
    <citation type="journal article" date="2015" name="Nature">
        <title>Complex archaea that bridge the gap between prokaryotes and eukaryotes.</title>
        <authorList>
            <person name="Spang A."/>
            <person name="Saw J.H."/>
            <person name="Jorgensen S.L."/>
            <person name="Zaremba-Niedzwiedzka K."/>
            <person name="Martijn J."/>
            <person name="Lind A.E."/>
            <person name="van Eijk R."/>
            <person name="Schleper C."/>
            <person name="Guy L."/>
            <person name="Ettema T.J."/>
        </authorList>
    </citation>
    <scope>NUCLEOTIDE SEQUENCE</scope>
</reference>
<protein>
    <submittedName>
        <fullName evidence="1">Uncharacterized protein</fullName>
    </submittedName>
</protein>
<comment type="caution">
    <text evidence="1">The sequence shown here is derived from an EMBL/GenBank/DDBJ whole genome shotgun (WGS) entry which is preliminary data.</text>
</comment>
<name>A0A0F9R382_9ZZZZ</name>
<dbReference type="AlphaFoldDB" id="A0A0F9R382"/>
<evidence type="ECO:0000313" key="1">
    <source>
        <dbReference type="EMBL" id="KKN19731.1"/>
    </source>
</evidence>
<accession>A0A0F9R382</accession>
<proteinExistence type="predicted"/>